<dbReference type="Gene3D" id="3.30.10.30">
    <property type="entry name" value="DYRK"/>
    <property type="match status" value="1"/>
</dbReference>
<keyword evidence="5" id="KW-0808">Transferase</keyword>
<evidence type="ECO:0000256" key="1">
    <source>
        <dbReference type="ARBA" id="ARBA00008867"/>
    </source>
</evidence>
<dbReference type="InterPro" id="IPR017441">
    <property type="entry name" value="Protein_kinase_ATP_BS"/>
</dbReference>
<comment type="catalytic activity">
    <reaction evidence="11">
        <text>L-tyrosyl-[protein] + ATP = O-phospho-L-tyrosyl-[protein] + ADP + H(+)</text>
        <dbReference type="Rhea" id="RHEA:10596"/>
        <dbReference type="Rhea" id="RHEA-COMP:10136"/>
        <dbReference type="Rhea" id="RHEA-COMP:20101"/>
        <dbReference type="ChEBI" id="CHEBI:15378"/>
        <dbReference type="ChEBI" id="CHEBI:30616"/>
        <dbReference type="ChEBI" id="CHEBI:46858"/>
        <dbReference type="ChEBI" id="CHEBI:61978"/>
        <dbReference type="ChEBI" id="CHEBI:456216"/>
        <dbReference type="EC" id="2.7.12.1"/>
    </reaction>
</comment>
<dbReference type="GO" id="GO:0005737">
    <property type="term" value="C:cytoplasm"/>
    <property type="evidence" value="ECO:0007669"/>
    <property type="project" value="TreeGrafter"/>
</dbReference>
<gene>
    <name evidence="15" type="ORF">P5673_019919</name>
</gene>
<dbReference type="GO" id="GO:0005634">
    <property type="term" value="C:nucleus"/>
    <property type="evidence" value="ECO:0007669"/>
    <property type="project" value="TreeGrafter"/>
</dbReference>
<evidence type="ECO:0000256" key="9">
    <source>
        <dbReference type="ARBA" id="ARBA00049003"/>
    </source>
</evidence>
<evidence type="ECO:0000259" key="14">
    <source>
        <dbReference type="PROSITE" id="PS50011"/>
    </source>
</evidence>
<feature type="compositionally biased region" description="Polar residues" evidence="13">
    <location>
        <begin position="60"/>
        <end position="70"/>
    </location>
</feature>
<dbReference type="Pfam" id="PF00069">
    <property type="entry name" value="Pkinase"/>
    <property type="match status" value="1"/>
</dbReference>
<dbReference type="Gene3D" id="3.30.200.20">
    <property type="entry name" value="Phosphorylase Kinase, domain 1"/>
    <property type="match status" value="1"/>
</dbReference>
<dbReference type="AlphaFoldDB" id="A0AAD9QBN9"/>
<reference evidence="15" key="2">
    <citation type="journal article" date="2023" name="Science">
        <title>Genomic signatures of disease resistance in endangered staghorn corals.</title>
        <authorList>
            <person name="Vollmer S.V."/>
            <person name="Selwyn J.D."/>
            <person name="Despard B.A."/>
            <person name="Roesel C.L."/>
        </authorList>
    </citation>
    <scope>NUCLEOTIDE SEQUENCE</scope>
    <source>
        <strain evidence="15">K2</strain>
    </source>
</reference>
<comment type="catalytic activity">
    <reaction evidence="9">
        <text>L-seryl-[protein] + ATP = O-phospho-L-seryl-[protein] + ADP + H(+)</text>
        <dbReference type="Rhea" id="RHEA:17989"/>
        <dbReference type="Rhea" id="RHEA-COMP:9863"/>
        <dbReference type="Rhea" id="RHEA-COMP:11604"/>
        <dbReference type="ChEBI" id="CHEBI:15378"/>
        <dbReference type="ChEBI" id="CHEBI:29999"/>
        <dbReference type="ChEBI" id="CHEBI:30616"/>
        <dbReference type="ChEBI" id="CHEBI:83421"/>
        <dbReference type="ChEBI" id="CHEBI:456216"/>
        <dbReference type="EC" id="2.7.12.1"/>
    </reaction>
</comment>
<accession>A0AAD9QBN9</accession>
<feature type="compositionally biased region" description="Low complexity" evidence="13">
    <location>
        <begin position="73"/>
        <end position="84"/>
    </location>
</feature>
<feature type="compositionally biased region" description="Basic and acidic residues" evidence="13">
    <location>
        <begin position="188"/>
        <end position="197"/>
    </location>
</feature>
<evidence type="ECO:0000256" key="13">
    <source>
        <dbReference type="SAM" id="MobiDB-lite"/>
    </source>
</evidence>
<comment type="similarity">
    <text evidence="1">Belongs to the protein kinase superfamily. CMGC Ser/Thr protein kinase family. MNB/DYRK subfamily.</text>
</comment>
<evidence type="ECO:0000313" key="16">
    <source>
        <dbReference type="Proteomes" id="UP001249851"/>
    </source>
</evidence>
<evidence type="ECO:0000256" key="10">
    <source>
        <dbReference type="ARBA" id="ARBA00049308"/>
    </source>
</evidence>
<evidence type="ECO:0000256" key="2">
    <source>
        <dbReference type="ARBA" id="ARBA00013203"/>
    </source>
</evidence>
<feature type="compositionally biased region" description="Low complexity" evidence="13">
    <location>
        <begin position="637"/>
        <end position="647"/>
    </location>
</feature>
<dbReference type="InterPro" id="IPR000719">
    <property type="entry name" value="Prot_kinase_dom"/>
</dbReference>
<evidence type="ECO:0000256" key="5">
    <source>
        <dbReference type="ARBA" id="ARBA00022679"/>
    </source>
</evidence>
<dbReference type="EMBL" id="JARQWQ010000047">
    <property type="protein sequence ID" value="KAK2557931.1"/>
    <property type="molecule type" value="Genomic_DNA"/>
</dbReference>
<evidence type="ECO:0000256" key="6">
    <source>
        <dbReference type="ARBA" id="ARBA00022741"/>
    </source>
</evidence>
<dbReference type="Gene3D" id="1.10.510.10">
    <property type="entry name" value="Transferase(Phosphotransferase) domain 1"/>
    <property type="match status" value="1"/>
</dbReference>
<dbReference type="InterPro" id="IPR008271">
    <property type="entry name" value="Ser/Thr_kinase_AS"/>
</dbReference>
<feature type="compositionally biased region" description="Basic and acidic residues" evidence="13">
    <location>
        <begin position="124"/>
        <end position="137"/>
    </location>
</feature>
<dbReference type="FunFam" id="3.30.200.20:FF:000127">
    <property type="entry name" value="Putative dual specificity tyrosine-phosphorylation-regulated kinase 2"/>
    <property type="match status" value="1"/>
</dbReference>
<feature type="binding site" evidence="12">
    <location>
        <position position="300"/>
    </location>
    <ligand>
        <name>ATP</name>
        <dbReference type="ChEBI" id="CHEBI:30616"/>
    </ligand>
</feature>
<keyword evidence="7 15" id="KW-0418">Kinase</keyword>
<evidence type="ECO:0000256" key="7">
    <source>
        <dbReference type="ARBA" id="ARBA00022777"/>
    </source>
</evidence>
<comment type="caution">
    <text evidence="15">The sequence shown here is derived from an EMBL/GenBank/DDBJ whole genome shotgun (WGS) entry which is preliminary data.</text>
</comment>
<dbReference type="InterPro" id="IPR011009">
    <property type="entry name" value="Kinase-like_dom_sf"/>
</dbReference>
<name>A0AAD9QBN9_ACRCE</name>
<feature type="region of interest" description="Disordered" evidence="13">
    <location>
        <begin position="595"/>
        <end position="624"/>
    </location>
</feature>
<feature type="region of interest" description="Disordered" evidence="13">
    <location>
        <begin position="168"/>
        <end position="203"/>
    </location>
</feature>
<dbReference type="GO" id="GO:0005856">
    <property type="term" value="C:cytoskeleton"/>
    <property type="evidence" value="ECO:0007669"/>
    <property type="project" value="TreeGrafter"/>
</dbReference>
<organism evidence="15 16">
    <name type="scientific">Acropora cervicornis</name>
    <name type="common">Staghorn coral</name>
    <dbReference type="NCBI Taxonomy" id="6130"/>
    <lineage>
        <taxon>Eukaryota</taxon>
        <taxon>Metazoa</taxon>
        <taxon>Cnidaria</taxon>
        <taxon>Anthozoa</taxon>
        <taxon>Hexacorallia</taxon>
        <taxon>Scleractinia</taxon>
        <taxon>Astrocoeniina</taxon>
        <taxon>Acroporidae</taxon>
        <taxon>Acropora</taxon>
    </lineage>
</organism>
<evidence type="ECO:0000256" key="4">
    <source>
        <dbReference type="ARBA" id="ARBA00022553"/>
    </source>
</evidence>
<dbReference type="EC" id="2.7.12.1" evidence="2"/>
<dbReference type="InterPro" id="IPR042521">
    <property type="entry name" value="DYRK"/>
</dbReference>
<evidence type="ECO:0000313" key="15">
    <source>
        <dbReference type="EMBL" id="KAK2557931.1"/>
    </source>
</evidence>
<keyword evidence="4" id="KW-0597">Phosphoprotein</keyword>
<dbReference type="Proteomes" id="UP001249851">
    <property type="component" value="Unassembled WGS sequence"/>
</dbReference>
<dbReference type="PROSITE" id="PS00107">
    <property type="entry name" value="PROTEIN_KINASE_ATP"/>
    <property type="match status" value="1"/>
</dbReference>
<dbReference type="PANTHER" id="PTHR24058">
    <property type="entry name" value="DUAL SPECIFICITY PROTEIN KINASE"/>
    <property type="match status" value="1"/>
</dbReference>
<dbReference type="FunFam" id="1.10.510.10:FF:000112">
    <property type="entry name" value="Putative dual specificity tyrosine-phosphorylation-regulated kinase 2"/>
    <property type="match status" value="1"/>
</dbReference>
<keyword evidence="16" id="KW-1185">Reference proteome</keyword>
<proteinExistence type="inferred from homology"/>
<keyword evidence="6 12" id="KW-0547">Nucleotide-binding</keyword>
<protein>
    <recommendedName>
        <fullName evidence="2">dual-specificity kinase</fullName>
        <ecNumber evidence="2">2.7.12.1</ecNumber>
    </recommendedName>
</protein>
<dbReference type="PROSITE" id="PS00108">
    <property type="entry name" value="PROTEIN_KINASE_ST"/>
    <property type="match status" value="1"/>
</dbReference>
<dbReference type="SUPFAM" id="SSF56112">
    <property type="entry name" value="Protein kinase-like (PK-like)"/>
    <property type="match status" value="1"/>
</dbReference>
<dbReference type="CDD" id="cd14225">
    <property type="entry name" value="PKc_DYRK4"/>
    <property type="match status" value="1"/>
</dbReference>
<evidence type="ECO:0000256" key="8">
    <source>
        <dbReference type="ARBA" id="ARBA00022840"/>
    </source>
</evidence>
<sequence>MFAAGWAVRESFTLILSSPHANPSFVIFLYTRFSMGKDDRAKERKQHILPFLKKSRSKKSLNITQKTPDQGNHHTFNSHSSSTFSGSFLSKNELILKYTDGKPLVRGQQRVTSILPGTLPQLGPDRHHTQADDHGIKEGKSKYPDQLPQLLNQQNILKGSNKQAQNLSLSDFGKHGSKKHSSLTENESFTRIRRDPNGIKLPMPPSVAVKNYGDKMSTFEQSEVLDFPDVWFLGLEGKKIDGVHGTAQNNGYDDENGSYLKALHDHLAYRYEVLEVLGKGSFGQVVKALDHKTGQHIAIKIIRNKKRFHQQALVEVKILEHLRKKDTQSSYNLIHMIEYFYFRNHLCISFELMGMNLYELIKKNNFQGFSLPLIKRFAYSLLQCLRLLHKEKIIHCDLKPENILLRQRGQSAIKVIDFGSSCFEHQKVYTYIQSRFYRSPEVILGIPYNMSIDMWSLGCILAELYTGYPLFPGENEVEQLACIMEILGKPPSSVIEPAGRRRLFFDSKGNPRSMTNSKGKKRHVNGKELSQALKTNDALFVDFLNRCLEWDSSTRLTPDEALQHEWIIEGRQKHRGTSRLTSRHQGTSEIHQLVDTSTRGIGATASLEPSKAPAEGSWAKRSARTRERLQPIGADATCAATHANNNNSLKPIETGAENKSAVTQLTKRIPSGNGKEKPGTESDAKDLEPEKSEEGTGNEGGQFLPPIK</sequence>
<evidence type="ECO:0000256" key="3">
    <source>
        <dbReference type="ARBA" id="ARBA00022527"/>
    </source>
</evidence>
<feature type="domain" description="Protein kinase" evidence="14">
    <location>
        <begin position="271"/>
        <end position="567"/>
    </location>
</feature>
<feature type="compositionally biased region" description="Basic and acidic residues" evidence="13">
    <location>
        <begin position="674"/>
        <end position="694"/>
    </location>
</feature>
<feature type="region of interest" description="Disordered" evidence="13">
    <location>
        <begin position="116"/>
        <end position="137"/>
    </location>
</feature>
<reference evidence="15" key="1">
    <citation type="journal article" date="2023" name="G3 (Bethesda)">
        <title>Whole genome assembly and annotation of the endangered Caribbean coral Acropora cervicornis.</title>
        <authorList>
            <person name="Selwyn J.D."/>
            <person name="Vollmer S.V."/>
        </authorList>
    </citation>
    <scope>NUCLEOTIDE SEQUENCE</scope>
    <source>
        <strain evidence="15">K2</strain>
    </source>
</reference>
<feature type="region of interest" description="Disordered" evidence="13">
    <location>
        <begin position="637"/>
        <end position="708"/>
    </location>
</feature>
<dbReference type="GO" id="GO:0005524">
    <property type="term" value="F:ATP binding"/>
    <property type="evidence" value="ECO:0007669"/>
    <property type="project" value="UniProtKB-UniRule"/>
</dbReference>
<dbReference type="PANTHER" id="PTHR24058:SF22">
    <property type="entry name" value="DUAL SPECIFICITY TYROSINE-PHOSPHORYLATION-REGULATED KINASE 4"/>
    <property type="match status" value="1"/>
</dbReference>
<evidence type="ECO:0000256" key="11">
    <source>
        <dbReference type="ARBA" id="ARBA00051680"/>
    </source>
</evidence>
<keyword evidence="3" id="KW-0723">Serine/threonine-protein kinase</keyword>
<evidence type="ECO:0000256" key="12">
    <source>
        <dbReference type="PROSITE-ProRule" id="PRU10141"/>
    </source>
</evidence>
<dbReference type="GO" id="GO:0004674">
    <property type="term" value="F:protein serine/threonine kinase activity"/>
    <property type="evidence" value="ECO:0007669"/>
    <property type="project" value="UniProtKB-KW"/>
</dbReference>
<dbReference type="GO" id="GO:0004712">
    <property type="term" value="F:protein serine/threonine/tyrosine kinase activity"/>
    <property type="evidence" value="ECO:0007669"/>
    <property type="project" value="UniProtKB-EC"/>
</dbReference>
<dbReference type="PROSITE" id="PS50011">
    <property type="entry name" value="PROTEIN_KINASE_DOM"/>
    <property type="match status" value="1"/>
</dbReference>
<comment type="catalytic activity">
    <reaction evidence="10">
        <text>L-threonyl-[protein] + ATP = O-phospho-L-threonyl-[protein] + ADP + H(+)</text>
        <dbReference type="Rhea" id="RHEA:46608"/>
        <dbReference type="Rhea" id="RHEA-COMP:11060"/>
        <dbReference type="Rhea" id="RHEA-COMP:11605"/>
        <dbReference type="ChEBI" id="CHEBI:15378"/>
        <dbReference type="ChEBI" id="CHEBI:30013"/>
        <dbReference type="ChEBI" id="CHEBI:30616"/>
        <dbReference type="ChEBI" id="CHEBI:61977"/>
        <dbReference type="ChEBI" id="CHEBI:456216"/>
        <dbReference type="EC" id="2.7.12.1"/>
    </reaction>
</comment>
<feature type="region of interest" description="Disordered" evidence="13">
    <location>
        <begin position="59"/>
        <end position="84"/>
    </location>
</feature>
<keyword evidence="8 12" id="KW-0067">ATP-binding</keyword>
<dbReference type="InterPro" id="IPR050494">
    <property type="entry name" value="Ser_Thr_dual-spec_kinase"/>
</dbReference>
<dbReference type="SMART" id="SM00220">
    <property type="entry name" value="S_TKc"/>
    <property type="match status" value="1"/>
</dbReference>